<dbReference type="EC" id="2.1.1.171" evidence="3 9"/>
<dbReference type="EMBL" id="PIPK01000002">
    <property type="protein sequence ID" value="RUO27735.1"/>
    <property type="molecule type" value="Genomic_DNA"/>
</dbReference>
<dbReference type="AlphaFoldDB" id="A0A327X1L8"/>
<evidence type="ECO:0000256" key="6">
    <source>
        <dbReference type="ARBA" id="ARBA00022679"/>
    </source>
</evidence>
<dbReference type="PIRSF" id="PIRSF004553">
    <property type="entry name" value="CHP00095"/>
    <property type="match status" value="1"/>
</dbReference>
<comment type="similarity">
    <text evidence="2 9">Belongs to the methyltransferase superfamily. RsmD family.</text>
</comment>
<evidence type="ECO:0000313" key="11">
    <source>
        <dbReference type="EMBL" id="RUO27735.1"/>
    </source>
</evidence>
<dbReference type="InterPro" id="IPR002052">
    <property type="entry name" value="DNA_methylase_N6_adenine_CS"/>
</dbReference>
<protein>
    <recommendedName>
        <fullName evidence="4 9">Ribosomal RNA small subunit methyltransferase D</fullName>
        <ecNumber evidence="3 9">2.1.1.171</ecNumber>
    </recommendedName>
</protein>
<evidence type="ECO:0000256" key="3">
    <source>
        <dbReference type="ARBA" id="ARBA00012141"/>
    </source>
</evidence>
<dbReference type="SUPFAM" id="SSF53335">
    <property type="entry name" value="S-adenosyl-L-methionine-dependent methyltransferases"/>
    <property type="match status" value="1"/>
</dbReference>
<dbReference type="Gene3D" id="3.40.50.150">
    <property type="entry name" value="Vaccinia Virus protein VP39"/>
    <property type="match status" value="1"/>
</dbReference>
<evidence type="ECO:0000313" key="13">
    <source>
        <dbReference type="Proteomes" id="UP000287865"/>
    </source>
</evidence>
<evidence type="ECO:0000256" key="8">
    <source>
        <dbReference type="ARBA" id="ARBA00048326"/>
    </source>
</evidence>
<keyword evidence="6 9" id="KW-0808">Transferase</keyword>
<evidence type="ECO:0000256" key="5">
    <source>
        <dbReference type="ARBA" id="ARBA00022603"/>
    </source>
</evidence>
<evidence type="ECO:0000256" key="1">
    <source>
        <dbReference type="ARBA" id="ARBA00002649"/>
    </source>
</evidence>
<dbReference type="PANTHER" id="PTHR43542:SF1">
    <property type="entry name" value="METHYLTRANSFERASE"/>
    <property type="match status" value="1"/>
</dbReference>
<dbReference type="EMBL" id="QLMD01000003">
    <property type="protein sequence ID" value="RAJ99108.1"/>
    <property type="molecule type" value="Genomic_DNA"/>
</dbReference>
<dbReference type="GO" id="GO:0052913">
    <property type="term" value="F:16S rRNA (guanine(966)-N(2))-methyltransferase activity"/>
    <property type="evidence" value="ECO:0007669"/>
    <property type="project" value="UniProtKB-EC"/>
</dbReference>
<comment type="function">
    <text evidence="1 9">Specifically methylates the guanine in position 966 of 16S rRNA in the assembled 30S particle.</text>
</comment>
<reference evidence="10 12" key="2">
    <citation type="submission" date="2018-06" db="EMBL/GenBank/DDBJ databases">
        <title>Genomic Encyclopedia of Type Strains, Phase III (KMG-III): the genomes of soil and plant-associated and newly described type strains.</title>
        <authorList>
            <person name="Whitman W."/>
        </authorList>
    </citation>
    <scope>NUCLEOTIDE SEQUENCE [LARGE SCALE GENOMIC DNA]</scope>
    <source>
        <strain evidence="10 12">CGMCC 1.15366</strain>
    </source>
</reference>
<dbReference type="CDD" id="cd02440">
    <property type="entry name" value="AdoMet_MTases"/>
    <property type="match status" value="1"/>
</dbReference>
<dbReference type="NCBIfam" id="TIGR00095">
    <property type="entry name" value="16S rRNA (guanine(966)-N(2))-methyltransferase RsmD"/>
    <property type="match status" value="1"/>
</dbReference>
<dbReference type="Proteomes" id="UP000287865">
    <property type="component" value="Unassembled WGS sequence"/>
</dbReference>
<evidence type="ECO:0000256" key="4">
    <source>
        <dbReference type="ARBA" id="ARBA00013682"/>
    </source>
</evidence>
<reference evidence="11 13" key="1">
    <citation type="journal article" date="2018" name="Front. Microbiol.">
        <title>Genome-Based Analysis Reveals the Taxonomy and Diversity of the Family Idiomarinaceae.</title>
        <authorList>
            <person name="Liu Y."/>
            <person name="Lai Q."/>
            <person name="Shao Z."/>
        </authorList>
    </citation>
    <scope>NUCLEOTIDE SEQUENCE [LARGE SCALE GENOMIC DNA]</scope>
    <source>
        <strain evidence="11 13">CF12-14</strain>
    </source>
</reference>
<keyword evidence="5 9" id="KW-0489">Methyltransferase</keyword>
<dbReference type="RefSeq" id="WP_111568725.1">
    <property type="nucleotide sequence ID" value="NZ_PIPK01000002.1"/>
</dbReference>
<proteinExistence type="inferred from homology"/>
<keyword evidence="9" id="KW-0698">rRNA processing</keyword>
<dbReference type="Pfam" id="PF03602">
    <property type="entry name" value="Cons_hypoth95"/>
    <property type="match status" value="1"/>
</dbReference>
<accession>A0A327X1L8</accession>
<evidence type="ECO:0000256" key="2">
    <source>
        <dbReference type="ARBA" id="ARBA00005269"/>
    </source>
</evidence>
<comment type="catalytic activity">
    <reaction evidence="8 9">
        <text>guanosine(966) in 16S rRNA + S-adenosyl-L-methionine = N(2)-methylguanosine(966) in 16S rRNA + S-adenosyl-L-homocysteine + H(+)</text>
        <dbReference type="Rhea" id="RHEA:23548"/>
        <dbReference type="Rhea" id="RHEA-COMP:10211"/>
        <dbReference type="Rhea" id="RHEA-COMP:10212"/>
        <dbReference type="ChEBI" id="CHEBI:15378"/>
        <dbReference type="ChEBI" id="CHEBI:57856"/>
        <dbReference type="ChEBI" id="CHEBI:59789"/>
        <dbReference type="ChEBI" id="CHEBI:74269"/>
        <dbReference type="ChEBI" id="CHEBI:74481"/>
        <dbReference type="EC" id="2.1.1.171"/>
    </reaction>
</comment>
<gene>
    <name evidence="11" type="primary">rsmD</name>
    <name evidence="10" type="ORF">B0I24_103102</name>
    <name evidence="11" type="ORF">CWE07_03740</name>
</gene>
<dbReference type="Proteomes" id="UP000249203">
    <property type="component" value="Unassembled WGS sequence"/>
</dbReference>
<dbReference type="InterPro" id="IPR029063">
    <property type="entry name" value="SAM-dependent_MTases_sf"/>
</dbReference>
<dbReference type="PANTHER" id="PTHR43542">
    <property type="entry name" value="METHYLTRANSFERASE"/>
    <property type="match status" value="1"/>
</dbReference>
<dbReference type="OrthoDB" id="9803017at2"/>
<sequence>MHSKRRTTSSRQTPKADGQIRIIGGQWRGRKLKVVDAQGLRPTTDRVKETLFNWLQFELADAQVLDLFAGSGGLGFEALSRGAAQVQFAETWAPAVRQLHSNIQHLHANATVNEQGALAAIQGQPKHSIDLVFLDPPFGQDWLNKVVAALTQAEVVKPNGWIYLEAGPQDQVAQWPADWQLHREKQAGQVTFRLFRRISG</sequence>
<dbReference type="PROSITE" id="PS00092">
    <property type="entry name" value="N6_MTASE"/>
    <property type="match status" value="1"/>
</dbReference>
<evidence type="ECO:0000313" key="12">
    <source>
        <dbReference type="Proteomes" id="UP000249203"/>
    </source>
</evidence>
<dbReference type="GO" id="GO:0003676">
    <property type="term" value="F:nucleic acid binding"/>
    <property type="evidence" value="ECO:0007669"/>
    <property type="project" value="InterPro"/>
</dbReference>
<organism evidence="10 12">
    <name type="scientific">Aliidiomarina maris</name>
    <dbReference type="NCBI Taxonomy" id="531312"/>
    <lineage>
        <taxon>Bacteria</taxon>
        <taxon>Pseudomonadati</taxon>
        <taxon>Pseudomonadota</taxon>
        <taxon>Gammaproteobacteria</taxon>
        <taxon>Alteromonadales</taxon>
        <taxon>Idiomarinaceae</taxon>
        <taxon>Aliidiomarina</taxon>
    </lineage>
</organism>
<evidence type="ECO:0000256" key="9">
    <source>
        <dbReference type="PIRNR" id="PIRNR004553"/>
    </source>
</evidence>
<comment type="caution">
    <text evidence="10">The sequence shown here is derived from an EMBL/GenBank/DDBJ whole genome shotgun (WGS) entry which is preliminary data.</text>
</comment>
<name>A0A327X1L8_9GAMM</name>
<evidence type="ECO:0000256" key="7">
    <source>
        <dbReference type="ARBA" id="ARBA00022691"/>
    </source>
</evidence>
<keyword evidence="13" id="KW-1185">Reference proteome</keyword>
<evidence type="ECO:0000313" key="10">
    <source>
        <dbReference type="EMBL" id="RAJ99108.1"/>
    </source>
</evidence>
<keyword evidence="7 9" id="KW-0949">S-adenosyl-L-methionine</keyword>
<dbReference type="InterPro" id="IPR004398">
    <property type="entry name" value="RNA_MeTrfase_RsmD"/>
</dbReference>